<reference evidence="10 11" key="1">
    <citation type="journal article" date="2015" name="Nature">
        <title>rRNA introns, odd ribosomes, and small enigmatic genomes across a large radiation of phyla.</title>
        <authorList>
            <person name="Brown C.T."/>
            <person name="Hug L.A."/>
            <person name="Thomas B.C."/>
            <person name="Sharon I."/>
            <person name="Castelle C.J."/>
            <person name="Singh A."/>
            <person name="Wilkins M.J."/>
            <person name="Williams K.H."/>
            <person name="Banfield J.F."/>
        </authorList>
    </citation>
    <scope>NUCLEOTIDE SEQUENCE [LARGE SCALE GENOMIC DNA]</scope>
</reference>
<comment type="caution">
    <text evidence="10">The sequence shown here is derived from an EMBL/GenBank/DDBJ whole genome shotgun (WGS) entry which is preliminary data.</text>
</comment>
<dbReference type="InterPro" id="IPR051198">
    <property type="entry name" value="BchE-like"/>
</dbReference>
<feature type="domain" description="B12-binding" evidence="8">
    <location>
        <begin position="1"/>
        <end position="157"/>
    </location>
</feature>
<keyword evidence="3" id="KW-0808">Transferase</keyword>
<proteinExistence type="predicted"/>
<dbReference type="Pfam" id="PF04055">
    <property type="entry name" value="Radical_SAM"/>
    <property type="match status" value="1"/>
</dbReference>
<accession>A0A0G0UIT7</accession>
<dbReference type="InterPro" id="IPR007197">
    <property type="entry name" value="rSAM"/>
</dbReference>
<evidence type="ECO:0000313" key="10">
    <source>
        <dbReference type="EMBL" id="KKR88723.1"/>
    </source>
</evidence>
<dbReference type="Gene3D" id="3.80.30.20">
    <property type="entry name" value="tm_1862 like domain"/>
    <property type="match status" value="1"/>
</dbReference>
<dbReference type="PROSITE" id="PS51918">
    <property type="entry name" value="RADICAL_SAM"/>
    <property type="match status" value="1"/>
</dbReference>
<dbReference type="CDD" id="cd01335">
    <property type="entry name" value="Radical_SAM"/>
    <property type="match status" value="1"/>
</dbReference>
<evidence type="ECO:0000256" key="2">
    <source>
        <dbReference type="ARBA" id="ARBA00022603"/>
    </source>
</evidence>
<feature type="domain" description="Radical SAM core" evidence="9">
    <location>
        <begin position="192"/>
        <end position="417"/>
    </location>
</feature>
<evidence type="ECO:0000256" key="1">
    <source>
        <dbReference type="ARBA" id="ARBA00001966"/>
    </source>
</evidence>
<dbReference type="GO" id="GO:0046872">
    <property type="term" value="F:metal ion binding"/>
    <property type="evidence" value="ECO:0007669"/>
    <property type="project" value="UniProtKB-KW"/>
</dbReference>
<organism evidence="10 11">
    <name type="scientific">Candidatus Wolfebacteria bacterium GW2011_GWB1_41_12</name>
    <dbReference type="NCBI Taxonomy" id="1619006"/>
    <lineage>
        <taxon>Bacteria</taxon>
        <taxon>Candidatus Wolfeibacteriota</taxon>
    </lineage>
</organism>
<dbReference type="GO" id="GO:0051539">
    <property type="term" value="F:4 iron, 4 sulfur cluster binding"/>
    <property type="evidence" value="ECO:0007669"/>
    <property type="project" value="UniProtKB-KW"/>
</dbReference>
<dbReference type="AlphaFoldDB" id="A0A0G0UIT7"/>
<evidence type="ECO:0000256" key="5">
    <source>
        <dbReference type="ARBA" id="ARBA00022723"/>
    </source>
</evidence>
<sequence>MKICLITPPSGFLMDERVFPNLGILKVASSLLARPGIRVDKIDCSGVVNYPDVISDYCLNGCPDAFGITATTPQLPAVSKILKIIKNLKPSAKTILGGPHVTLVNAARKREEGRNIKGRASRAFESLSGMADVLVAGDGEEAIFLALQPNAPNLIDADNPGDLSLWLTNQKLEELPFPARQLLDLSSYRYSIDGISATSLIAQLGCPYPCGFCGGRESPAFRRVRTRSSDHVVAEIIYLHENYGYQAFMLYDDELNVNPNILELMRKLREAQDNLRVEFRLRGFIKANLFKDEQADAMYQAGFRWILVGFESGSPRILTNINKRSTLEENTRCVEIARRHNLKVKALMSLGHPGESAETIRQTEDWLLRIKPDDFDATIITEFPGTPYYDYSEPVPGQPGTWVYTYIRTGERTGDRLFSQEIDYGEIANYYKGNPFETEGYRAYVWTDFLSAEELVAHRNDLEFRVRSSLKIPFPSSNAAQRYEHSMGQMSFPANILRSSSVARV</sequence>
<dbReference type="GO" id="GO:0003824">
    <property type="term" value="F:catalytic activity"/>
    <property type="evidence" value="ECO:0007669"/>
    <property type="project" value="InterPro"/>
</dbReference>
<dbReference type="Proteomes" id="UP000033918">
    <property type="component" value="Unassembled WGS sequence"/>
</dbReference>
<dbReference type="SUPFAM" id="SSF102114">
    <property type="entry name" value="Radical SAM enzymes"/>
    <property type="match status" value="1"/>
</dbReference>
<dbReference type="SFLD" id="SFLDS00029">
    <property type="entry name" value="Radical_SAM"/>
    <property type="match status" value="1"/>
</dbReference>
<evidence type="ECO:0000313" key="11">
    <source>
        <dbReference type="Proteomes" id="UP000033918"/>
    </source>
</evidence>
<evidence type="ECO:0000256" key="6">
    <source>
        <dbReference type="ARBA" id="ARBA00023004"/>
    </source>
</evidence>
<keyword evidence="2" id="KW-0489">Methyltransferase</keyword>
<evidence type="ECO:0000259" key="8">
    <source>
        <dbReference type="PROSITE" id="PS51332"/>
    </source>
</evidence>
<protein>
    <submittedName>
        <fullName evidence="10">Fe-S oxidoreductase</fullName>
    </submittedName>
</protein>
<dbReference type="GO" id="GO:0005829">
    <property type="term" value="C:cytosol"/>
    <property type="evidence" value="ECO:0007669"/>
    <property type="project" value="TreeGrafter"/>
</dbReference>
<keyword evidence="4" id="KW-0949">S-adenosyl-L-methionine</keyword>
<dbReference type="PANTHER" id="PTHR43409">
    <property type="entry name" value="ANAEROBIC MAGNESIUM-PROTOPORPHYRIN IX MONOMETHYL ESTER CYCLASE-RELATED"/>
    <property type="match status" value="1"/>
</dbReference>
<comment type="cofactor">
    <cofactor evidence="1">
        <name>[4Fe-4S] cluster</name>
        <dbReference type="ChEBI" id="CHEBI:49883"/>
    </cofactor>
</comment>
<keyword evidence="6" id="KW-0408">Iron</keyword>
<dbReference type="PANTHER" id="PTHR43409:SF7">
    <property type="entry name" value="BLL1977 PROTEIN"/>
    <property type="match status" value="1"/>
</dbReference>
<evidence type="ECO:0000256" key="7">
    <source>
        <dbReference type="ARBA" id="ARBA00023014"/>
    </source>
</evidence>
<evidence type="ECO:0000256" key="3">
    <source>
        <dbReference type="ARBA" id="ARBA00022679"/>
    </source>
</evidence>
<dbReference type="EMBL" id="LCAK01000004">
    <property type="protein sequence ID" value="KKR88723.1"/>
    <property type="molecule type" value="Genomic_DNA"/>
</dbReference>
<dbReference type="InterPro" id="IPR023404">
    <property type="entry name" value="rSAM_horseshoe"/>
</dbReference>
<dbReference type="InterPro" id="IPR006638">
    <property type="entry name" value="Elp3/MiaA/NifB-like_rSAM"/>
</dbReference>
<dbReference type="PROSITE" id="PS51332">
    <property type="entry name" value="B12_BINDING"/>
    <property type="match status" value="1"/>
</dbReference>
<keyword evidence="5" id="KW-0479">Metal-binding</keyword>
<dbReference type="SFLD" id="SFLDG01082">
    <property type="entry name" value="B12-binding_domain_containing"/>
    <property type="match status" value="1"/>
</dbReference>
<evidence type="ECO:0000256" key="4">
    <source>
        <dbReference type="ARBA" id="ARBA00022691"/>
    </source>
</evidence>
<dbReference type="InterPro" id="IPR006158">
    <property type="entry name" value="Cobalamin-bd"/>
</dbReference>
<evidence type="ECO:0000259" key="9">
    <source>
        <dbReference type="PROSITE" id="PS51918"/>
    </source>
</evidence>
<dbReference type="InterPro" id="IPR034466">
    <property type="entry name" value="Methyltransferase_Class_B"/>
</dbReference>
<dbReference type="SFLD" id="SFLDG01123">
    <property type="entry name" value="methyltransferase_(Class_B)"/>
    <property type="match status" value="1"/>
</dbReference>
<dbReference type="Gene3D" id="3.40.50.280">
    <property type="entry name" value="Cobalamin-binding domain"/>
    <property type="match status" value="1"/>
</dbReference>
<name>A0A0G0UIT7_9BACT</name>
<dbReference type="SMART" id="SM00729">
    <property type="entry name" value="Elp3"/>
    <property type="match status" value="1"/>
</dbReference>
<dbReference type="InterPro" id="IPR058240">
    <property type="entry name" value="rSAM_sf"/>
</dbReference>
<dbReference type="GO" id="GO:0031419">
    <property type="term" value="F:cobalamin binding"/>
    <property type="evidence" value="ECO:0007669"/>
    <property type="project" value="InterPro"/>
</dbReference>
<gene>
    <name evidence="10" type="ORF">UU38_C0004G0085</name>
</gene>
<dbReference type="Pfam" id="PF02310">
    <property type="entry name" value="B12-binding"/>
    <property type="match status" value="1"/>
</dbReference>
<keyword evidence="7" id="KW-0411">Iron-sulfur</keyword>